<protein>
    <submittedName>
        <fullName evidence="1">Sulfur carrier protein ThiS</fullName>
    </submittedName>
</protein>
<name>A0A371RLI7_9PROT</name>
<sequence length="65" mass="6885">MTLKVNGQAHETAARTVLGLLESLDIPLGKVAVERNREIVPKSTFPEAPLADGDEIEIVNFVGGG</sequence>
<dbReference type="InterPro" id="IPR016155">
    <property type="entry name" value="Mopterin_synth/thiamin_S_b"/>
</dbReference>
<dbReference type="EMBL" id="QUQO01000001">
    <property type="protein sequence ID" value="RFB06329.1"/>
    <property type="molecule type" value="Genomic_DNA"/>
</dbReference>
<dbReference type="PANTHER" id="PTHR34472">
    <property type="entry name" value="SULFUR CARRIER PROTEIN THIS"/>
    <property type="match status" value="1"/>
</dbReference>
<proteinExistence type="predicted"/>
<accession>A0A371RLI7</accession>
<dbReference type="SUPFAM" id="SSF54285">
    <property type="entry name" value="MoaD/ThiS"/>
    <property type="match status" value="1"/>
</dbReference>
<dbReference type="AlphaFoldDB" id="A0A371RLI7"/>
<dbReference type="OrthoDB" id="197113at2"/>
<keyword evidence="2" id="KW-1185">Reference proteome</keyword>
<evidence type="ECO:0000313" key="2">
    <source>
        <dbReference type="Proteomes" id="UP000264589"/>
    </source>
</evidence>
<reference evidence="1 2" key="1">
    <citation type="submission" date="2018-08" db="EMBL/GenBank/DDBJ databases">
        <title>Parvularcula sp. SM1705, isolated from surface water of the South Sea China.</title>
        <authorList>
            <person name="Sun L."/>
        </authorList>
    </citation>
    <scope>NUCLEOTIDE SEQUENCE [LARGE SCALE GENOMIC DNA]</scope>
    <source>
        <strain evidence="1 2">SM1705</strain>
    </source>
</reference>
<dbReference type="InParanoid" id="A0A371RLI7"/>
<comment type="caution">
    <text evidence="1">The sequence shown here is derived from an EMBL/GenBank/DDBJ whole genome shotgun (WGS) entry which is preliminary data.</text>
</comment>
<dbReference type="PANTHER" id="PTHR34472:SF1">
    <property type="entry name" value="SULFUR CARRIER PROTEIN THIS"/>
    <property type="match status" value="1"/>
</dbReference>
<dbReference type="InterPro" id="IPR010035">
    <property type="entry name" value="Thi_S"/>
</dbReference>
<gene>
    <name evidence="1" type="primary">thiS</name>
    <name evidence="1" type="ORF">DX908_02990</name>
</gene>
<dbReference type="Pfam" id="PF02597">
    <property type="entry name" value="ThiS"/>
    <property type="match status" value="1"/>
</dbReference>
<evidence type="ECO:0000313" key="1">
    <source>
        <dbReference type="EMBL" id="RFB06329.1"/>
    </source>
</evidence>
<dbReference type="CDD" id="cd00565">
    <property type="entry name" value="Ubl_ThiS"/>
    <property type="match status" value="1"/>
</dbReference>
<dbReference type="InterPro" id="IPR012675">
    <property type="entry name" value="Beta-grasp_dom_sf"/>
</dbReference>
<dbReference type="Proteomes" id="UP000264589">
    <property type="component" value="Unassembled WGS sequence"/>
</dbReference>
<dbReference type="NCBIfam" id="TIGR01683">
    <property type="entry name" value="thiS"/>
    <property type="match status" value="1"/>
</dbReference>
<dbReference type="Gene3D" id="3.10.20.30">
    <property type="match status" value="1"/>
</dbReference>
<dbReference type="InterPro" id="IPR003749">
    <property type="entry name" value="ThiS/MoaD-like"/>
</dbReference>
<organism evidence="1 2">
    <name type="scientific">Parvularcula marina</name>
    <dbReference type="NCBI Taxonomy" id="2292771"/>
    <lineage>
        <taxon>Bacteria</taxon>
        <taxon>Pseudomonadati</taxon>
        <taxon>Pseudomonadota</taxon>
        <taxon>Alphaproteobacteria</taxon>
        <taxon>Parvularculales</taxon>
        <taxon>Parvularculaceae</taxon>
        <taxon>Parvularcula</taxon>
    </lineage>
</organism>